<proteinExistence type="predicted"/>
<dbReference type="EMBL" id="AZHC01000052">
    <property type="protein sequence ID" value="OAA34489.1"/>
    <property type="molecule type" value="Genomic_DNA"/>
</dbReference>
<reference evidence="1 2" key="1">
    <citation type="journal article" date="2016" name="Genome Biol. Evol.">
        <title>Divergent and convergent evolution of fungal pathogenicity.</title>
        <authorList>
            <person name="Shang Y."/>
            <person name="Xiao G."/>
            <person name="Zheng P."/>
            <person name="Cen K."/>
            <person name="Zhan S."/>
            <person name="Wang C."/>
        </authorList>
    </citation>
    <scope>NUCLEOTIDE SEQUENCE [LARGE SCALE GENOMIC DNA]</scope>
    <source>
        <strain evidence="1 2">RCEF 4871</strain>
    </source>
</reference>
<evidence type="ECO:0000313" key="2">
    <source>
        <dbReference type="Proteomes" id="UP000243498"/>
    </source>
</evidence>
<comment type="caution">
    <text evidence="1">The sequence shown here is derived from an EMBL/GenBank/DDBJ whole genome shotgun (WGS) entry which is preliminary data.</text>
</comment>
<keyword evidence="2" id="KW-1185">Reference proteome</keyword>
<dbReference type="OrthoDB" id="341259at2759"/>
<name>A0A166W9L4_METRR</name>
<dbReference type="AlphaFoldDB" id="A0A166W9L4"/>
<organism evidence="1 2">
    <name type="scientific">Metarhizium rileyi (strain RCEF 4871)</name>
    <name type="common">Nomuraea rileyi</name>
    <dbReference type="NCBI Taxonomy" id="1649241"/>
    <lineage>
        <taxon>Eukaryota</taxon>
        <taxon>Fungi</taxon>
        <taxon>Dikarya</taxon>
        <taxon>Ascomycota</taxon>
        <taxon>Pezizomycotina</taxon>
        <taxon>Sordariomycetes</taxon>
        <taxon>Hypocreomycetidae</taxon>
        <taxon>Hypocreales</taxon>
        <taxon>Clavicipitaceae</taxon>
        <taxon>Metarhizium</taxon>
    </lineage>
</organism>
<protein>
    <recommendedName>
        <fullName evidence="3">Ankyrin repeat-containing domain protein</fullName>
    </recommendedName>
</protein>
<accession>A0A166W9L4</accession>
<dbReference type="Proteomes" id="UP000243498">
    <property type="component" value="Unassembled WGS sequence"/>
</dbReference>
<evidence type="ECO:0000313" key="1">
    <source>
        <dbReference type="EMBL" id="OAA34489.1"/>
    </source>
</evidence>
<gene>
    <name evidence="1" type="ORF">NOR_08434</name>
</gene>
<evidence type="ECO:0008006" key="3">
    <source>
        <dbReference type="Google" id="ProtNLM"/>
    </source>
</evidence>
<sequence length="134" mass="14789">MAALSGQWSAIRIIKKLIGLGIHQHSVQLYGGHTSPQLLRRFSTPRLRMQTDLVKQLVSRSVNLNTRSTYTPRRILHDRKLIKTYASIRATPFISALLGHNVGSMKVLLGAGANLNASVIDFPPKRPLRSAPSA</sequence>